<dbReference type="Proteomes" id="UP000777482">
    <property type="component" value="Unassembled WGS sequence"/>
</dbReference>
<dbReference type="InterPro" id="IPR027470">
    <property type="entry name" value="Cation_efflux_CTD"/>
</dbReference>
<feature type="region of interest" description="Disordered" evidence="6">
    <location>
        <begin position="83"/>
        <end position="112"/>
    </location>
</feature>
<dbReference type="GO" id="GO:0008324">
    <property type="term" value="F:monoatomic cation transmembrane transporter activity"/>
    <property type="evidence" value="ECO:0007669"/>
    <property type="project" value="InterPro"/>
</dbReference>
<feature type="transmembrane region" description="Helical" evidence="7">
    <location>
        <begin position="371"/>
        <end position="391"/>
    </location>
</feature>
<dbReference type="PANTHER" id="PTHR43840">
    <property type="entry name" value="MITOCHONDRIAL METAL TRANSPORTER 1-RELATED"/>
    <property type="match status" value="1"/>
</dbReference>
<comment type="subcellular location">
    <subcellularLocation>
        <location evidence="1">Membrane</location>
        <topology evidence="1">Multi-pass membrane protein</topology>
    </subcellularLocation>
</comment>
<keyword evidence="4 7" id="KW-1133">Transmembrane helix</keyword>
<dbReference type="GO" id="GO:0030003">
    <property type="term" value="P:intracellular monoatomic cation homeostasis"/>
    <property type="evidence" value="ECO:0007669"/>
    <property type="project" value="UniProtKB-ARBA"/>
</dbReference>
<accession>A0A9P6VZE0</accession>
<evidence type="ECO:0000256" key="5">
    <source>
        <dbReference type="ARBA" id="ARBA00023136"/>
    </source>
</evidence>
<keyword evidence="2" id="KW-0813">Transport</keyword>
<evidence type="ECO:0000256" key="7">
    <source>
        <dbReference type="SAM" id="Phobius"/>
    </source>
</evidence>
<organism evidence="10 11">
    <name type="scientific">Rhodotorula mucilaginosa</name>
    <name type="common">Yeast</name>
    <name type="synonym">Rhodotorula rubra</name>
    <dbReference type="NCBI Taxonomy" id="5537"/>
    <lineage>
        <taxon>Eukaryota</taxon>
        <taxon>Fungi</taxon>
        <taxon>Dikarya</taxon>
        <taxon>Basidiomycota</taxon>
        <taxon>Pucciniomycotina</taxon>
        <taxon>Microbotryomycetes</taxon>
        <taxon>Sporidiobolales</taxon>
        <taxon>Sporidiobolaceae</taxon>
        <taxon>Rhodotorula</taxon>
    </lineage>
</organism>
<dbReference type="Gene3D" id="1.20.1510.10">
    <property type="entry name" value="Cation efflux protein transmembrane domain"/>
    <property type="match status" value="1"/>
</dbReference>
<feature type="transmembrane region" description="Helical" evidence="7">
    <location>
        <begin position="397"/>
        <end position="419"/>
    </location>
</feature>
<evidence type="ECO:0000256" key="1">
    <source>
        <dbReference type="ARBA" id="ARBA00004141"/>
    </source>
</evidence>
<dbReference type="AlphaFoldDB" id="A0A9P6VZE0"/>
<feature type="domain" description="Cation efflux protein cytoplasmic" evidence="9">
    <location>
        <begin position="440"/>
        <end position="500"/>
    </location>
</feature>
<dbReference type="SUPFAM" id="SSF161111">
    <property type="entry name" value="Cation efflux protein transmembrane domain-like"/>
    <property type="match status" value="1"/>
</dbReference>
<evidence type="ECO:0000256" key="6">
    <source>
        <dbReference type="SAM" id="MobiDB-lite"/>
    </source>
</evidence>
<dbReference type="EMBL" id="PUHQ01000046">
    <property type="protein sequence ID" value="KAG0660260.1"/>
    <property type="molecule type" value="Genomic_DNA"/>
</dbReference>
<feature type="transmembrane region" description="Helical" evidence="7">
    <location>
        <begin position="328"/>
        <end position="350"/>
    </location>
</feature>
<dbReference type="OrthoDB" id="78296at2759"/>
<feature type="transmembrane region" description="Helical" evidence="7">
    <location>
        <begin position="252"/>
        <end position="273"/>
    </location>
</feature>
<evidence type="ECO:0000256" key="3">
    <source>
        <dbReference type="ARBA" id="ARBA00022692"/>
    </source>
</evidence>
<dbReference type="NCBIfam" id="TIGR01297">
    <property type="entry name" value="CDF"/>
    <property type="match status" value="1"/>
</dbReference>
<keyword evidence="3 7" id="KW-0812">Transmembrane</keyword>
<dbReference type="InterPro" id="IPR027469">
    <property type="entry name" value="Cation_efflux_TMD_sf"/>
</dbReference>
<evidence type="ECO:0000313" key="10">
    <source>
        <dbReference type="EMBL" id="KAG0660260.1"/>
    </source>
</evidence>
<dbReference type="PANTHER" id="PTHR43840:SF12">
    <property type="entry name" value="CATION DIFFUSION FACILITATOR 1 (AFU_ORTHOLOGUE AFUA_1G14440)"/>
    <property type="match status" value="1"/>
</dbReference>
<dbReference type="Pfam" id="PF16916">
    <property type="entry name" value="ZT_dimer"/>
    <property type="match status" value="1"/>
</dbReference>
<evidence type="ECO:0000256" key="2">
    <source>
        <dbReference type="ARBA" id="ARBA00022448"/>
    </source>
</evidence>
<name>A0A9P6VZE0_RHOMI</name>
<feature type="domain" description="Cation efflux protein transmembrane" evidence="8">
    <location>
        <begin position="230"/>
        <end position="418"/>
    </location>
</feature>
<proteinExistence type="predicted"/>
<feature type="transmembrane region" description="Helical" evidence="7">
    <location>
        <begin position="294"/>
        <end position="316"/>
    </location>
</feature>
<evidence type="ECO:0000313" key="11">
    <source>
        <dbReference type="Proteomes" id="UP000777482"/>
    </source>
</evidence>
<dbReference type="InterPro" id="IPR002524">
    <property type="entry name" value="Cation_efflux"/>
</dbReference>
<dbReference type="SUPFAM" id="SSF160240">
    <property type="entry name" value="Cation efflux protein cytoplasmic domain-like"/>
    <property type="match status" value="1"/>
</dbReference>
<dbReference type="GO" id="GO:0098771">
    <property type="term" value="P:inorganic ion homeostasis"/>
    <property type="evidence" value="ECO:0007669"/>
    <property type="project" value="UniProtKB-ARBA"/>
</dbReference>
<dbReference type="FunFam" id="1.20.1510.10:FF:000005">
    <property type="entry name" value="Putative Cation diffusion facilitator 1"/>
    <property type="match status" value="1"/>
</dbReference>
<feature type="transmembrane region" description="Helical" evidence="7">
    <location>
        <begin position="225"/>
        <end position="246"/>
    </location>
</feature>
<keyword evidence="11" id="KW-1185">Reference proteome</keyword>
<sequence length="512" mass="56209">MCSGEKVNLNFPGRQLDQICTATPKWKRLIAQVKRRYCAGAAVGSAFSAVVALPISSSRPPPLALCPYRVARGIMTIPAVQHPLEPQESKHSSNESLPTPPRSPTLSAVKDPITPAREHEPATLEANISSPLGPSPVQTPGTLGAADYLGYFPPITPQASHDPLLLKSRLQSEAHITELRKRKGNSSAAFYTKQNQHITGLLKHLDDHVREAEEEEDASRLAIKIAVYGSLICNCVLAILQLYAALSSLSLSIFGTACDSVFDPLANFVLLYCHKKAEHVDYRKYPSGGSKFETIGDIVYSGVMGAVSLILVAFSIQSLARKDEDLELHIPALVVVGIAFVTKLALFLYCHSLRSKNSQIHVLWQDHRNDLFINGFGLFTSAAGAKIAWWMDPAGALIISFVLIFTWGSTCATHFQYLAGKAAPLDFQNLITYKAMTFADQIEAIDSCIVYHNGPRYVIEVDLVMKGETTLLVAHDVSQALQDKLEELPQVDRAFVHVDHETSHKPEHRKTK</sequence>
<dbReference type="GO" id="GO:0016020">
    <property type="term" value="C:membrane"/>
    <property type="evidence" value="ECO:0007669"/>
    <property type="project" value="UniProtKB-SubCell"/>
</dbReference>
<dbReference type="InterPro" id="IPR036837">
    <property type="entry name" value="Cation_efflux_CTD_sf"/>
</dbReference>
<dbReference type="InterPro" id="IPR058533">
    <property type="entry name" value="Cation_efflux_TM"/>
</dbReference>
<reference evidence="10 11" key="1">
    <citation type="submission" date="2020-11" db="EMBL/GenBank/DDBJ databases">
        <title>Kefir isolates.</title>
        <authorList>
            <person name="Marcisauskas S."/>
            <person name="Kim Y."/>
            <person name="Blasche S."/>
        </authorList>
    </citation>
    <scope>NUCLEOTIDE SEQUENCE [LARGE SCALE GENOMIC DNA]</scope>
    <source>
        <strain evidence="10 11">KR</strain>
    </source>
</reference>
<evidence type="ECO:0000259" key="9">
    <source>
        <dbReference type="Pfam" id="PF16916"/>
    </source>
</evidence>
<evidence type="ECO:0000256" key="4">
    <source>
        <dbReference type="ARBA" id="ARBA00022989"/>
    </source>
</evidence>
<dbReference type="InterPro" id="IPR050291">
    <property type="entry name" value="CDF_Transporter"/>
</dbReference>
<comment type="caution">
    <text evidence="10">The sequence shown here is derived from an EMBL/GenBank/DDBJ whole genome shotgun (WGS) entry which is preliminary data.</text>
</comment>
<dbReference type="Gene3D" id="3.30.70.1350">
    <property type="entry name" value="Cation efflux protein, cytoplasmic domain"/>
    <property type="match status" value="1"/>
</dbReference>
<protein>
    <recommendedName>
        <fullName evidence="12">Cation efflux protein cytoplasmic domain-containing protein</fullName>
    </recommendedName>
</protein>
<evidence type="ECO:0008006" key="12">
    <source>
        <dbReference type="Google" id="ProtNLM"/>
    </source>
</evidence>
<dbReference type="Pfam" id="PF01545">
    <property type="entry name" value="Cation_efflux"/>
    <property type="match status" value="1"/>
</dbReference>
<evidence type="ECO:0000259" key="8">
    <source>
        <dbReference type="Pfam" id="PF01545"/>
    </source>
</evidence>
<gene>
    <name evidence="10" type="ORF">C6P46_004714</name>
</gene>
<keyword evidence="5 7" id="KW-0472">Membrane</keyword>